<dbReference type="Pfam" id="PF00550">
    <property type="entry name" value="PP-binding"/>
    <property type="match status" value="1"/>
</dbReference>
<dbReference type="EMBL" id="CP059075">
    <property type="protein sequence ID" value="QRE03829.1"/>
    <property type="molecule type" value="Genomic_DNA"/>
</dbReference>
<protein>
    <submittedName>
        <fullName evidence="1">Acyl carrier protein</fullName>
    </submittedName>
</protein>
<dbReference type="SUPFAM" id="SSF47336">
    <property type="entry name" value="ACP-like"/>
    <property type="match status" value="1"/>
</dbReference>
<dbReference type="InterPro" id="IPR009081">
    <property type="entry name" value="PP-bd_ACP"/>
</dbReference>
<reference evidence="1 2" key="1">
    <citation type="submission" date="2020-07" db="EMBL/GenBank/DDBJ databases">
        <title>Genomic characterization of Flavobacterium psychrophilum strains.</title>
        <authorList>
            <person name="Castillo D."/>
            <person name="Jorgensen J."/>
            <person name="Middelboe M."/>
        </authorList>
    </citation>
    <scope>NUCLEOTIDE SEQUENCE [LARGE SCALE GENOMIC DNA]</scope>
    <source>
        <strain evidence="1 2">FPS-R7</strain>
    </source>
</reference>
<dbReference type="KEGG" id="fpq:IB65_06040"/>
<dbReference type="Gene3D" id="1.10.1200.10">
    <property type="entry name" value="ACP-like"/>
    <property type="match status" value="1"/>
</dbReference>
<dbReference type="RefSeq" id="WP_034100685.1">
    <property type="nucleotide sequence ID" value="NZ_CP007627.1"/>
</dbReference>
<dbReference type="PROSITE" id="PS50075">
    <property type="entry name" value="CARRIER"/>
    <property type="match status" value="1"/>
</dbReference>
<dbReference type="InterPro" id="IPR036736">
    <property type="entry name" value="ACP-like_sf"/>
</dbReference>
<dbReference type="KEGG" id="fpk:IA06_06085"/>
<sequence length="76" mass="8585">MTIQEFILGLQEELEIEGNLENTTNIKELEEWDSMAAMLLIGYVSNEFNVTLTSNDLDTLTTIDSLIDKIGAEKFN</sequence>
<dbReference type="GeneID" id="66553186"/>
<evidence type="ECO:0000313" key="1">
    <source>
        <dbReference type="EMBL" id="QRE03829.1"/>
    </source>
</evidence>
<gene>
    <name evidence="1" type="ORF">H0H26_13270</name>
</gene>
<dbReference type="KEGG" id="fpw:IA04_06050"/>
<dbReference type="AlphaFoldDB" id="A0A075S6Y7"/>
<accession>A0A075S6Y7</accession>
<dbReference type="Proteomes" id="UP000596329">
    <property type="component" value="Chromosome"/>
</dbReference>
<evidence type="ECO:0000313" key="2">
    <source>
        <dbReference type="Proteomes" id="UP000596329"/>
    </source>
</evidence>
<proteinExistence type="predicted"/>
<dbReference type="KEGG" id="fpv:IA03_06145"/>
<organism evidence="1 2">
    <name type="scientific">Flavobacterium psychrophilum</name>
    <dbReference type="NCBI Taxonomy" id="96345"/>
    <lineage>
        <taxon>Bacteria</taxon>
        <taxon>Pseudomonadati</taxon>
        <taxon>Bacteroidota</taxon>
        <taxon>Flavobacteriia</taxon>
        <taxon>Flavobacteriales</taxon>
        <taxon>Flavobacteriaceae</taxon>
        <taxon>Flavobacterium</taxon>
    </lineage>
</organism>
<name>A0A075S6Y7_FLAPS</name>
<dbReference type="KEGG" id="fpc:FPSM_02193"/>